<accession>A0A328U2Z7</accession>
<dbReference type="Proteomes" id="UP000249260">
    <property type="component" value="Unassembled WGS sequence"/>
</dbReference>
<dbReference type="GO" id="GO:0016787">
    <property type="term" value="F:hydrolase activity"/>
    <property type="evidence" value="ECO:0007669"/>
    <property type="project" value="UniProtKB-KW"/>
</dbReference>
<dbReference type="InterPro" id="IPR001466">
    <property type="entry name" value="Beta-lactam-related"/>
</dbReference>
<keyword evidence="2" id="KW-0378">Hydrolase</keyword>
<dbReference type="RefSeq" id="WP_112880259.1">
    <property type="nucleotide sequence ID" value="NZ_QLUW01000001.1"/>
</dbReference>
<gene>
    <name evidence="2" type="ORF">DL346_01320</name>
</gene>
<dbReference type="EMBL" id="QLUW01000001">
    <property type="protein sequence ID" value="RAP77168.1"/>
    <property type="molecule type" value="Genomic_DNA"/>
</dbReference>
<proteinExistence type="predicted"/>
<dbReference type="Pfam" id="PF00144">
    <property type="entry name" value="Beta-lactamase"/>
    <property type="match status" value="1"/>
</dbReference>
<evidence type="ECO:0000313" key="2">
    <source>
        <dbReference type="EMBL" id="RAP77168.1"/>
    </source>
</evidence>
<name>A0A328U2Z7_9BACL</name>
<protein>
    <submittedName>
        <fullName evidence="2">Serine hydrolase</fullName>
    </submittedName>
</protein>
<feature type="domain" description="Beta-lactamase-related" evidence="1">
    <location>
        <begin position="32"/>
        <end position="306"/>
    </location>
</feature>
<organism evidence="2 3">
    <name type="scientific">Paenibacillus montanisoli</name>
    <dbReference type="NCBI Taxonomy" id="2081970"/>
    <lineage>
        <taxon>Bacteria</taxon>
        <taxon>Bacillati</taxon>
        <taxon>Bacillota</taxon>
        <taxon>Bacilli</taxon>
        <taxon>Bacillales</taxon>
        <taxon>Paenibacillaceae</taxon>
        <taxon>Paenibacillus</taxon>
    </lineage>
</organism>
<dbReference type="InterPro" id="IPR012338">
    <property type="entry name" value="Beta-lactam/transpept-like"/>
</dbReference>
<sequence>MTQTELRLPRIRPEEAGIHPRAITALLDEWKERQIEIHSMMVLRHGQVAAEGWWAPYAKGLPHMLFSLSKSFTSTAIGLAAAEGLLTVDEKVLSYFPNDAPASPSINLQAMRIRHLLMMGTGHETDTLEDIKRCTDGNWVRAFLHAPVEREPGTHFVYNSGATYLLSAILQKVTGQKLLDYLRPRLLEPLGIAEATWEECPRGIHTGGWGLALTTEGIAKFGQLYLQKGHWEGKRIITEAWINEATSKQISNGDGGENEWAHGYGYQFWRCRHGAYRGDGAFGQFCIVMPEQDMVIAITAATNDMQAVMNAVWTQLLPAVEAGPIPFQEQDAERLTAQLAALKLEPPAVSLRSELEETVTGHRYALEANGQQWQAITFRFGTIEAAITIEREGGEMEETFIFGRGVWRAGKGQLPQAEPLKRSGNQPMVAAFTWSEPDTLAATLRFIETPFAVTVEASFADTNELELSCRLNVSFQSTDLLTARGIK</sequence>
<dbReference type="OrthoDB" id="9773047at2"/>
<dbReference type="AlphaFoldDB" id="A0A328U2Z7"/>
<reference evidence="2 3" key="1">
    <citation type="submission" date="2018-06" db="EMBL/GenBank/DDBJ databases">
        <title>Paenibacillus montanisoli sp. nov., isolated from mountain area soil.</title>
        <authorList>
            <person name="Wu M."/>
        </authorList>
    </citation>
    <scope>NUCLEOTIDE SEQUENCE [LARGE SCALE GENOMIC DNA]</scope>
    <source>
        <strain evidence="2 3">RA17</strain>
    </source>
</reference>
<dbReference type="InterPro" id="IPR050789">
    <property type="entry name" value="Diverse_Enzym_Activities"/>
</dbReference>
<dbReference type="Gene3D" id="3.40.710.10">
    <property type="entry name" value="DD-peptidase/beta-lactamase superfamily"/>
    <property type="match status" value="1"/>
</dbReference>
<dbReference type="SUPFAM" id="SSF56601">
    <property type="entry name" value="beta-lactamase/transpeptidase-like"/>
    <property type="match status" value="1"/>
</dbReference>
<comment type="caution">
    <text evidence="2">The sequence shown here is derived from an EMBL/GenBank/DDBJ whole genome shotgun (WGS) entry which is preliminary data.</text>
</comment>
<dbReference type="PANTHER" id="PTHR43283">
    <property type="entry name" value="BETA-LACTAMASE-RELATED"/>
    <property type="match status" value="1"/>
</dbReference>
<dbReference type="PANTHER" id="PTHR43283:SF7">
    <property type="entry name" value="BETA-LACTAMASE-RELATED DOMAIN-CONTAINING PROTEIN"/>
    <property type="match status" value="1"/>
</dbReference>
<keyword evidence="3" id="KW-1185">Reference proteome</keyword>
<evidence type="ECO:0000313" key="3">
    <source>
        <dbReference type="Proteomes" id="UP000249260"/>
    </source>
</evidence>
<evidence type="ECO:0000259" key="1">
    <source>
        <dbReference type="Pfam" id="PF00144"/>
    </source>
</evidence>